<organism evidence="2 3">
    <name type="scientific">Mastigocoleus testarum BC008</name>
    <dbReference type="NCBI Taxonomy" id="371196"/>
    <lineage>
        <taxon>Bacteria</taxon>
        <taxon>Bacillati</taxon>
        <taxon>Cyanobacteriota</taxon>
        <taxon>Cyanophyceae</taxon>
        <taxon>Nostocales</taxon>
        <taxon>Hapalosiphonaceae</taxon>
        <taxon>Mastigocoleus</taxon>
    </lineage>
</organism>
<keyword evidence="3" id="KW-1185">Reference proteome</keyword>
<dbReference type="OrthoDB" id="4568405at2"/>
<keyword evidence="1" id="KW-1133">Transmembrane helix</keyword>
<feature type="transmembrane region" description="Helical" evidence="1">
    <location>
        <begin position="6"/>
        <end position="22"/>
    </location>
</feature>
<dbReference type="EMBL" id="LMTZ01000008">
    <property type="protein sequence ID" value="KST70000.1"/>
    <property type="molecule type" value="Genomic_DNA"/>
</dbReference>
<evidence type="ECO:0000313" key="2">
    <source>
        <dbReference type="EMBL" id="KST70000.1"/>
    </source>
</evidence>
<feature type="transmembrane region" description="Helical" evidence="1">
    <location>
        <begin position="34"/>
        <end position="52"/>
    </location>
</feature>
<evidence type="ECO:0000256" key="1">
    <source>
        <dbReference type="SAM" id="Phobius"/>
    </source>
</evidence>
<keyword evidence="1" id="KW-0812">Transmembrane</keyword>
<evidence type="ECO:0000313" key="3">
    <source>
        <dbReference type="Proteomes" id="UP000053372"/>
    </source>
</evidence>
<dbReference type="Proteomes" id="UP000053372">
    <property type="component" value="Unassembled WGS sequence"/>
</dbReference>
<dbReference type="RefSeq" id="WP_058183076.1">
    <property type="nucleotide sequence ID" value="NZ_LMTZ01000008.1"/>
</dbReference>
<accession>A0A0V7ZZK3</accession>
<proteinExistence type="predicted"/>
<name>A0A0V7ZZK3_9CYAN</name>
<protein>
    <submittedName>
        <fullName evidence="2">Transglycosylase</fullName>
    </submittedName>
</protein>
<sequence>MGTIIAWVILGLIAATLAKLFYPRRIVGESHSIIGLGIFGALVGGYISQFLLENFSVVFASAGIFSVSNILFTVLSGMLLIFVWGFITRINRVL</sequence>
<comment type="caution">
    <text evidence="2">The sequence shown here is derived from an EMBL/GenBank/DDBJ whole genome shotgun (WGS) entry which is preliminary data.</text>
</comment>
<feature type="transmembrane region" description="Helical" evidence="1">
    <location>
        <begin position="58"/>
        <end position="87"/>
    </location>
</feature>
<reference evidence="2 3" key="1">
    <citation type="journal article" date="2015" name="Genome Announc.">
        <title>Draft Genome of the Euendolithic (true boring) Cyanobacterium Mastigocoleus testarum strain BC008.</title>
        <authorList>
            <person name="Guida B.S."/>
            <person name="Garcia-Pichel F."/>
        </authorList>
    </citation>
    <scope>NUCLEOTIDE SEQUENCE [LARGE SCALE GENOMIC DNA]</scope>
    <source>
        <strain evidence="2 3">BC008</strain>
    </source>
</reference>
<keyword evidence="1" id="KW-0472">Membrane</keyword>
<gene>
    <name evidence="2" type="ORF">BC008_06065</name>
</gene>
<dbReference type="AlphaFoldDB" id="A0A0V7ZZK3"/>